<dbReference type="Pfam" id="PF13377">
    <property type="entry name" value="Peripla_BP_3"/>
    <property type="match status" value="1"/>
</dbReference>
<keyword evidence="1" id="KW-0678">Repressor</keyword>
<dbReference type="InterPro" id="IPR010982">
    <property type="entry name" value="Lambda_DNA-bd_dom_sf"/>
</dbReference>
<accession>A0AAV3GLL5</accession>
<dbReference type="InterPro" id="IPR000843">
    <property type="entry name" value="HTH_LacI"/>
</dbReference>
<evidence type="ECO:0000256" key="3">
    <source>
        <dbReference type="ARBA" id="ARBA00023125"/>
    </source>
</evidence>
<dbReference type="InterPro" id="IPR046335">
    <property type="entry name" value="LacI/GalR-like_sensor"/>
</dbReference>
<gene>
    <name evidence="6" type="ORF">HMPREF1336_01470</name>
</gene>
<dbReference type="GO" id="GO:0000976">
    <property type="term" value="F:transcription cis-regulatory region binding"/>
    <property type="evidence" value="ECO:0007669"/>
    <property type="project" value="TreeGrafter"/>
</dbReference>
<dbReference type="PANTHER" id="PTHR30146:SF95">
    <property type="entry name" value="RIBOSE OPERON REPRESSOR"/>
    <property type="match status" value="1"/>
</dbReference>
<evidence type="ECO:0000256" key="2">
    <source>
        <dbReference type="ARBA" id="ARBA00023015"/>
    </source>
</evidence>
<dbReference type="EMBL" id="ALZR01000041">
    <property type="protein sequence ID" value="EJV17410.1"/>
    <property type="molecule type" value="Genomic_DNA"/>
</dbReference>
<keyword evidence="4" id="KW-0804">Transcription</keyword>
<proteinExistence type="predicted"/>
<reference evidence="6 7" key="1">
    <citation type="submission" date="2012-04" db="EMBL/GenBank/DDBJ databases">
        <authorList>
            <person name="Weinstock G."/>
            <person name="Sodergren E."/>
            <person name="Lobos E.A."/>
            <person name="Fulton L."/>
            <person name="Fulton R."/>
            <person name="Courtney L."/>
            <person name="Fronick C."/>
            <person name="O'Laughlin M."/>
            <person name="Godfrey J."/>
            <person name="Wilson R.M."/>
            <person name="Miner T."/>
            <person name="Farmer C."/>
            <person name="Delehaunty K."/>
            <person name="Cordes M."/>
            <person name="Minx P."/>
            <person name="Tomlinson C."/>
            <person name="Chen J."/>
            <person name="Wollam A."/>
            <person name="Pepin K.H."/>
            <person name="Bhonagiri V."/>
            <person name="Zhang X."/>
            <person name="Suruliraj S."/>
            <person name="Warren W."/>
            <person name="Mitreva M."/>
            <person name="Mardis E.R."/>
            <person name="Wilson R.K."/>
        </authorList>
    </citation>
    <scope>NUCLEOTIDE SEQUENCE [LARGE SCALE GENOMIC DNA]</scope>
    <source>
        <strain evidence="6 7">ERV63</strain>
    </source>
</reference>
<sequence length="330" mass="36492">MENTLNWNINMVAKLTDVAELAGVSPTTVSRVINNKGYLSEKTKKNVHEAMKILGYKPNNLARGLQGKSPQLIGLIFPNISNIFYAELIEYLEIELFNQGYKTIICNSENDPGKEREYLEMLEANQVDGIISSSHNLGIADYERVQAPIIAFDRNLAPNVPIIASDNFEGGKLAASVLRKNGCQNIIMITGNDNTDSPTGLRALGFSFQIPEGKVFKVPNSLSTIRREMEIKSIISTNKPDGIFISDDLTAILTMKIVKKLNLNIPEDVKIIGYDGTSFIEQFFSQLTTIKQPIDELAKLIVDVLLKKIKGEKISKDYILPVSLLSGGSI</sequence>
<dbReference type="InterPro" id="IPR028082">
    <property type="entry name" value="Peripla_BP_I"/>
</dbReference>
<evidence type="ECO:0000256" key="1">
    <source>
        <dbReference type="ARBA" id="ARBA00022491"/>
    </source>
</evidence>
<dbReference type="SMART" id="SM00354">
    <property type="entry name" value="HTH_LACI"/>
    <property type="match status" value="1"/>
</dbReference>
<protein>
    <submittedName>
        <fullName evidence="6">Transcriptional regulator, LacI family</fullName>
    </submittedName>
</protein>
<dbReference type="PROSITE" id="PS00356">
    <property type="entry name" value="HTH_LACI_1"/>
    <property type="match status" value="1"/>
</dbReference>
<dbReference type="CDD" id="cd01392">
    <property type="entry name" value="HTH_LacI"/>
    <property type="match status" value="1"/>
</dbReference>
<keyword evidence="3" id="KW-0238">DNA-binding</keyword>
<feature type="domain" description="HTH lacI-type" evidence="5">
    <location>
        <begin position="13"/>
        <end position="67"/>
    </location>
</feature>
<dbReference type="SUPFAM" id="SSF47413">
    <property type="entry name" value="lambda repressor-like DNA-binding domains"/>
    <property type="match status" value="1"/>
</dbReference>
<dbReference type="Gene3D" id="3.40.50.2300">
    <property type="match status" value="2"/>
</dbReference>
<evidence type="ECO:0000256" key="4">
    <source>
        <dbReference type="ARBA" id="ARBA00023163"/>
    </source>
</evidence>
<name>A0AAV3GLL5_ENTFL</name>
<dbReference type="PANTHER" id="PTHR30146">
    <property type="entry name" value="LACI-RELATED TRANSCRIPTIONAL REPRESSOR"/>
    <property type="match status" value="1"/>
</dbReference>
<dbReference type="Pfam" id="PF00356">
    <property type="entry name" value="LacI"/>
    <property type="match status" value="1"/>
</dbReference>
<dbReference type="AlphaFoldDB" id="A0AAV3GLL5"/>
<dbReference type="PRINTS" id="PR00036">
    <property type="entry name" value="HTHLACI"/>
</dbReference>
<keyword evidence="2" id="KW-0805">Transcription regulation</keyword>
<organism evidence="6 7">
    <name type="scientific">Enterococcus faecalis ERV63</name>
    <dbReference type="NCBI Taxonomy" id="1134793"/>
    <lineage>
        <taxon>Bacteria</taxon>
        <taxon>Bacillati</taxon>
        <taxon>Bacillota</taxon>
        <taxon>Bacilli</taxon>
        <taxon>Lactobacillales</taxon>
        <taxon>Enterococcaceae</taxon>
        <taxon>Enterococcus</taxon>
    </lineage>
</organism>
<dbReference type="GO" id="GO:0003700">
    <property type="term" value="F:DNA-binding transcription factor activity"/>
    <property type="evidence" value="ECO:0007669"/>
    <property type="project" value="TreeGrafter"/>
</dbReference>
<dbReference type="SUPFAM" id="SSF53822">
    <property type="entry name" value="Periplasmic binding protein-like I"/>
    <property type="match status" value="1"/>
</dbReference>
<dbReference type="Proteomes" id="UP000004117">
    <property type="component" value="Unassembled WGS sequence"/>
</dbReference>
<evidence type="ECO:0000313" key="7">
    <source>
        <dbReference type="Proteomes" id="UP000004117"/>
    </source>
</evidence>
<dbReference type="Gene3D" id="1.10.260.40">
    <property type="entry name" value="lambda repressor-like DNA-binding domains"/>
    <property type="match status" value="1"/>
</dbReference>
<evidence type="ECO:0000313" key="6">
    <source>
        <dbReference type="EMBL" id="EJV17410.1"/>
    </source>
</evidence>
<dbReference type="PROSITE" id="PS50932">
    <property type="entry name" value="HTH_LACI_2"/>
    <property type="match status" value="1"/>
</dbReference>
<evidence type="ECO:0000259" key="5">
    <source>
        <dbReference type="PROSITE" id="PS50932"/>
    </source>
</evidence>
<dbReference type="CDD" id="cd06291">
    <property type="entry name" value="PBP1_Qymf-like"/>
    <property type="match status" value="1"/>
</dbReference>
<comment type="caution">
    <text evidence="6">The sequence shown here is derived from an EMBL/GenBank/DDBJ whole genome shotgun (WGS) entry which is preliminary data.</text>
</comment>